<dbReference type="AlphaFoldDB" id="A0A5B0DUQ6"/>
<dbReference type="PANTHER" id="PTHR43135">
    <property type="entry name" value="ALPHA-D-RIBOSE 1-METHYLPHOSPHONATE 5-TRIPHOSPHATE DIPHOSPHATASE"/>
    <property type="match status" value="1"/>
</dbReference>
<protein>
    <submittedName>
        <fullName evidence="2">Amidohydrolase family protein</fullName>
    </submittedName>
</protein>
<comment type="caution">
    <text evidence="2">The sequence shown here is derived from an EMBL/GenBank/DDBJ whole genome shotgun (WGS) entry which is preliminary data.</text>
</comment>
<dbReference type="InterPro" id="IPR032466">
    <property type="entry name" value="Metal_Hydrolase"/>
</dbReference>
<dbReference type="GO" id="GO:0016810">
    <property type="term" value="F:hydrolase activity, acting on carbon-nitrogen (but not peptide) bonds"/>
    <property type="evidence" value="ECO:0007669"/>
    <property type="project" value="InterPro"/>
</dbReference>
<dbReference type="EMBL" id="VTWH01000003">
    <property type="protein sequence ID" value="KAA0969521.1"/>
    <property type="molecule type" value="Genomic_DNA"/>
</dbReference>
<dbReference type="RefSeq" id="WP_149300806.1">
    <property type="nucleotide sequence ID" value="NZ_VTWH01000003.1"/>
</dbReference>
<proteinExistence type="predicted"/>
<organism evidence="2 3">
    <name type="scientific">Aureimonas fodinaquatilis</name>
    <dbReference type="NCBI Taxonomy" id="2565783"/>
    <lineage>
        <taxon>Bacteria</taxon>
        <taxon>Pseudomonadati</taxon>
        <taxon>Pseudomonadota</taxon>
        <taxon>Alphaproteobacteria</taxon>
        <taxon>Hyphomicrobiales</taxon>
        <taxon>Aurantimonadaceae</taxon>
        <taxon>Aureimonas</taxon>
    </lineage>
</organism>
<dbReference type="PANTHER" id="PTHR43135:SF3">
    <property type="entry name" value="ALPHA-D-RIBOSE 1-METHYLPHOSPHONATE 5-TRIPHOSPHATE DIPHOSPHATASE"/>
    <property type="match status" value="1"/>
</dbReference>
<dbReference type="InterPro" id="IPR011059">
    <property type="entry name" value="Metal-dep_hydrolase_composite"/>
</dbReference>
<name>A0A5B0DUQ6_9HYPH</name>
<dbReference type="PROSITE" id="PS51318">
    <property type="entry name" value="TAT"/>
    <property type="match status" value="1"/>
</dbReference>
<feature type="domain" description="Amidohydrolase-related" evidence="1">
    <location>
        <begin position="114"/>
        <end position="470"/>
    </location>
</feature>
<dbReference type="Pfam" id="PF01979">
    <property type="entry name" value="Amidohydro_1"/>
    <property type="match status" value="1"/>
</dbReference>
<accession>A0A5B0DUQ6</accession>
<dbReference type="SUPFAM" id="SSF51338">
    <property type="entry name" value="Composite domain of metallo-dependent hydrolases"/>
    <property type="match status" value="2"/>
</dbReference>
<dbReference type="InterPro" id="IPR006680">
    <property type="entry name" value="Amidohydro-rel"/>
</dbReference>
<dbReference type="Gene3D" id="3.20.20.140">
    <property type="entry name" value="Metal-dependent hydrolases"/>
    <property type="match status" value="1"/>
</dbReference>
<sequence length="477" mass="51686">MLRLGSKYQHFAAGCSCSAPILQRVSQRLAGLSRRQFLAGLTGAVVASTMPGRALAQPQPEKILFRNVRLFDGKSDSLQSGAQVLVSGNRIAEVDFANNAPPENAEIIDCADRVLMPGLIDAHWHTLYAAVPMQVLMSGDLGMIFTISTAEAQRTLMRGFTTVRDMGGPVFSFGQAIDRGIIPGPRIFPSGTMITTSGGHGDLRMPYEIPRDGETLSLSELMGASSIVDDVGDLNRRVREQLLQGASQVKLVGGGGVSSPRSPLDISTFSRDEIRSAVQVARDWNTYVTVHAYAPITVQRAIDAGASCVEHAHLMDEETAQMMAEKDVWLSTQPFLTMADAASQTGPGAERAQQIFDRTPTLYEWVRKYGIKTAWGSDILFSQELAPRQSNMLTHLANWYSNAQALRMATSTNAELLALSGPRSPYIGKLGVIEPEALADILVVNGNPLEDIALLEKPDENLAIIMKDGKFAKQSLT</sequence>
<dbReference type="Proteomes" id="UP000324738">
    <property type="component" value="Unassembled WGS sequence"/>
</dbReference>
<dbReference type="OrthoDB" id="9782972at2"/>
<evidence type="ECO:0000313" key="2">
    <source>
        <dbReference type="EMBL" id="KAA0969521.1"/>
    </source>
</evidence>
<evidence type="ECO:0000259" key="1">
    <source>
        <dbReference type="Pfam" id="PF01979"/>
    </source>
</evidence>
<gene>
    <name evidence="2" type="ORF">FPY71_13375</name>
</gene>
<dbReference type="Gene3D" id="2.30.40.10">
    <property type="entry name" value="Urease, subunit C, domain 1"/>
    <property type="match status" value="1"/>
</dbReference>
<dbReference type="InterPro" id="IPR057744">
    <property type="entry name" value="OTAase-like"/>
</dbReference>
<keyword evidence="2" id="KW-0378">Hydrolase</keyword>
<keyword evidence="3" id="KW-1185">Reference proteome</keyword>
<dbReference type="InterPro" id="IPR006311">
    <property type="entry name" value="TAT_signal"/>
</dbReference>
<dbReference type="InterPro" id="IPR051781">
    <property type="entry name" value="Metallo-dep_Hydrolase"/>
</dbReference>
<reference evidence="2 3" key="1">
    <citation type="submission" date="2019-08" db="EMBL/GenBank/DDBJ databases">
        <title>Aureimonas fodiniaquatilis sp. nov., isolated from a coal mine wastewater.</title>
        <authorList>
            <person name="Kim W."/>
        </authorList>
    </citation>
    <scope>NUCLEOTIDE SEQUENCE [LARGE SCALE GENOMIC DNA]</scope>
    <source>
        <strain evidence="2 3">CAU 1482</strain>
    </source>
</reference>
<evidence type="ECO:0000313" key="3">
    <source>
        <dbReference type="Proteomes" id="UP000324738"/>
    </source>
</evidence>
<dbReference type="SUPFAM" id="SSF51556">
    <property type="entry name" value="Metallo-dependent hydrolases"/>
    <property type="match status" value="1"/>
</dbReference>
<dbReference type="CDD" id="cd01299">
    <property type="entry name" value="Met_dep_hydrolase_A"/>
    <property type="match status" value="1"/>
</dbReference>